<dbReference type="InterPro" id="IPR006143">
    <property type="entry name" value="RND_pump_MFP"/>
</dbReference>
<organism evidence="3 4">
    <name type="scientific">Paenibacillus ferrarius</name>
    <dbReference type="NCBI Taxonomy" id="1469647"/>
    <lineage>
        <taxon>Bacteria</taxon>
        <taxon>Bacillati</taxon>
        <taxon>Bacillota</taxon>
        <taxon>Bacilli</taxon>
        <taxon>Bacillales</taxon>
        <taxon>Paenibacillaceae</taxon>
        <taxon>Paenibacillus</taxon>
    </lineage>
</organism>
<keyword evidence="2" id="KW-0812">Transmembrane</keyword>
<dbReference type="Gene3D" id="2.40.50.100">
    <property type="match status" value="1"/>
</dbReference>
<evidence type="ECO:0000256" key="2">
    <source>
        <dbReference type="SAM" id="Phobius"/>
    </source>
</evidence>
<name>A0A1V4HQ41_9BACL</name>
<evidence type="ECO:0000256" key="1">
    <source>
        <dbReference type="ARBA" id="ARBA00009477"/>
    </source>
</evidence>
<reference evidence="4" key="1">
    <citation type="submission" date="2016-07" db="EMBL/GenBank/DDBJ databases">
        <authorList>
            <person name="Florea S."/>
            <person name="Webb J.S."/>
            <person name="Jaromczyk J."/>
            <person name="Schardl C.L."/>
        </authorList>
    </citation>
    <scope>NUCLEOTIDE SEQUENCE [LARGE SCALE GENOMIC DNA]</scope>
    <source>
        <strain evidence="4">CY1</strain>
    </source>
</reference>
<dbReference type="Proteomes" id="UP000190626">
    <property type="component" value="Unassembled WGS sequence"/>
</dbReference>
<dbReference type="Gene3D" id="2.40.420.20">
    <property type="match status" value="1"/>
</dbReference>
<dbReference type="STRING" id="1469647.BC351_17480"/>
<accession>A0A1V4HQ41</accession>
<dbReference type="GO" id="GO:0015562">
    <property type="term" value="F:efflux transmembrane transporter activity"/>
    <property type="evidence" value="ECO:0007669"/>
    <property type="project" value="TreeGrafter"/>
</dbReference>
<keyword evidence="2" id="KW-0472">Membrane</keyword>
<comment type="similarity">
    <text evidence="1">Belongs to the membrane fusion protein (MFP) (TC 8.A.1) family.</text>
</comment>
<proteinExistence type="inferred from homology"/>
<dbReference type="PANTHER" id="PTHR30469:SF15">
    <property type="entry name" value="HLYD FAMILY OF SECRETION PROTEINS"/>
    <property type="match status" value="1"/>
</dbReference>
<evidence type="ECO:0000313" key="3">
    <source>
        <dbReference type="EMBL" id="OPH60289.1"/>
    </source>
</evidence>
<dbReference type="GO" id="GO:1990281">
    <property type="term" value="C:efflux pump complex"/>
    <property type="evidence" value="ECO:0007669"/>
    <property type="project" value="TreeGrafter"/>
</dbReference>
<dbReference type="AlphaFoldDB" id="A0A1V4HQ41"/>
<dbReference type="PANTHER" id="PTHR30469">
    <property type="entry name" value="MULTIDRUG RESISTANCE PROTEIN MDTA"/>
    <property type="match status" value="1"/>
</dbReference>
<dbReference type="NCBIfam" id="TIGR01730">
    <property type="entry name" value="RND_mfp"/>
    <property type="match status" value="1"/>
</dbReference>
<sequence>MELQTNDVSSVNPKRWLRLITGLLIAFLVICTLLSNTLYALTLPKVTTQVVSQGPLNQTFKGSNSIKPVEVRDITGQAGWNVKKVLVRVGDVVQQGQLLVQYDNDEAEQQLVLEQAALNKLQLSVEKLEYVYIESERNEDKGAILAAKAALESSKIDISLQQKNILDLQAKLSSHKVMKAPFDGIVAAVNAKEGLSAGIGVPDIRLSNTQRGFQLELQIPAEIAESLTIDEVMDVHLPRQNNRVTQGKAASLVQVDSADQLGISRLTVLLQDPSLVSGERAEVTITKKGKADTLLISSAAIRKDYTGTYVYIIEERKGPLGNAFYATRVNVTVASSNEHVTALSEGLFNQMSVIVESSEPLLDGSRVRVLTNS</sequence>
<dbReference type="OrthoDB" id="2593087at2"/>
<evidence type="ECO:0000313" key="4">
    <source>
        <dbReference type="Proteomes" id="UP000190626"/>
    </source>
</evidence>
<comment type="caution">
    <text evidence="3">The sequence shown here is derived from an EMBL/GenBank/DDBJ whole genome shotgun (WGS) entry which is preliminary data.</text>
</comment>
<feature type="transmembrane region" description="Helical" evidence="2">
    <location>
        <begin position="20"/>
        <end position="41"/>
    </location>
</feature>
<protein>
    <recommendedName>
        <fullName evidence="5">RND efflux pump membrane fusion protein barrel-sandwich domain-containing protein</fullName>
    </recommendedName>
</protein>
<gene>
    <name evidence="3" type="ORF">BC351_17480</name>
</gene>
<dbReference type="SUPFAM" id="SSF111369">
    <property type="entry name" value="HlyD-like secretion proteins"/>
    <property type="match status" value="1"/>
</dbReference>
<dbReference type="RefSeq" id="WP_079409749.1">
    <property type="nucleotide sequence ID" value="NZ_MBTG01000004.1"/>
</dbReference>
<keyword evidence="2" id="KW-1133">Transmembrane helix</keyword>
<evidence type="ECO:0008006" key="5">
    <source>
        <dbReference type="Google" id="ProtNLM"/>
    </source>
</evidence>
<dbReference type="EMBL" id="MBTG01000004">
    <property type="protein sequence ID" value="OPH60289.1"/>
    <property type="molecule type" value="Genomic_DNA"/>
</dbReference>
<keyword evidence="4" id="KW-1185">Reference proteome</keyword>